<feature type="signal peptide" evidence="4">
    <location>
        <begin position="1"/>
        <end position="16"/>
    </location>
</feature>
<feature type="chain" id="PRO_5042831313" evidence="4">
    <location>
        <begin position="17"/>
        <end position="692"/>
    </location>
</feature>
<feature type="binding site" evidence="2">
    <location>
        <position position="374"/>
    </location>
    <ligand>
        <name>Zn(2+)</name>
        <dbReference type="ChEBI" id="CHEBI:29105"/>
        <note>catalytic</note>
    </ligand>
</feature>
<evidence type="ECO:0000259" key="5">
    <source>
        <dbReference type="PROSITE" id="PS50214"/>
    </source>
</evidence>
<dbReference type="PROSITE" id="PS50214">
    <property type="entry name" value="DISINTEGRIN_2"/>
    <property type="match status" value="1"/>
</dbReference>
<organism evidence="7 8">
    <name type="scientific">Pristionchus mayeri</name>
    <dbReference type="NCBI Taxonomy" id="1317129"/>
    <lineage>
        <taxon>Eukaryota</taxon>
        <taxon>Metazoa</taxon>
        <taxon>Ecdysozoa</taxon>
        <taxon>Nematoda</taxon>
        <taxon>Chromadorea</taxon>
        <taxon>Rhabditida</taxon>
        <taxon>Rhabditina</taxon>
        <taxon>Diplogasteromorpha</taxon>
        <taxon>Diplogasteroidea</taxon>
        <taxon>Neodiplogasteridae</taxon>
        <taxon>Pristionchus</taxon>
    </lineage>
</organism>
<dbReference type="GO" id="GO:0046872">
    <property type="term" value="F:metal ion binding"/>
    <property type="evidence" value="ECO:0007669"/>
    <property type="project" value="UniProtKB-KW"/>
</dbReference>
<dbReference type="GO" id="GO:0006509">
    <property type="term" value="P:membrane protein ectodomain proteolysis"/>
    <property type="evidence" value="ECO:0007669"/>
    <property type="project" value="TreeGrafter"/>
</dbReference>
<dbReference type="InterPro" id="IPR024079">
    <property type="entry name" value="MetalloPept_cat_dom_sf"/>
</dbReference>
<name>A0AAN4Z5I3_9BILA</name>
<dbReference type="InterPro" id="IPR036436">
    <property type="entry name" value="Disintegrin_dom_sf"/>
</dbReference>
<dbReference type="Pfam" id="PF16698">
    <property type="entry name" value="ADAM17_MPD"/>
    <property type="match status" value="1"/>
</dbReference>
<keyword evidence="2" id="KW-0479">Metal-binding</keyword>
<dbReference type="FunFam" id="4.10.70.10:FF:000003">
    <property type="entry name" value="Disintegrin and metalloproteinase domain-containing protein 17"/>
    <property type="match status" value="1"/>
</dbReference>
<keyword evidence="3" id="KW-0472">Membrane</keyword>
<dbReference type="InterPro" id="IPR051489">
    <property type="entry name" value="ADAM_Metalloproteinase"/>
</dbReference>
<feature type="transmembrane region" description="Helical" evidence="3">
    <location>
        <begin position="628"/>
        <end position="651"/>
    </location>
</feature>
<comment type="caution">
    <text evidence="2">Lacks conserved residue(s) required for the propagation of feature annotation.</text>
</comment>
<feature type="binding site" evidence="2">
    <location>
        <position position="380"/>
    </location>
    <ligand>
        <name>Zn(2+)</name>
        <dbReference type="ChEBI" id="CHEBI:29105"/>
        <note>catalytic</note>
    </ligand>
</feature>
<dbReference type="Proteomes" id="UP001328107">
    <property type="component" value="Unassembled WGS sequence"/>
</dbReference>
<evidence type="ECO:0000256" key="4">
    <source>
        <dbReference type="SAM" id="SignalP"/>
    </source>
</evidence>
<evidence type="ECO:0000259" key="6">
    <source>
        <dbReference type="PROSITE" id="PS50215"/>
    </source>
</evidence>
<evidence type="ECO:0000256" key="1">
    <source>
        <dbReference type="ARBA" id="ARBA00023157"/>
    </source>
</evidence>
<keyword evidence="3" id="KW-0812">Transmembrane</keyword>
<dbReference type="EMBL" id="BTRK01000001">
    <property type="protein sequence ID" value="GMR32323.1"/>
    <property type="molecule type" value="Genomic_DNA"/>
</dbReference>
<accession>A0AAN4Z5I3</accession>
<feature type="active site" evidence="2">
    <location>
        <position position="371"/>
    </location>
</feature>
<evidence type="ECO:0000313" key="8">
    <source>
        <dbReference type="Proteomes" id="UP001328107"/>
    </source>
</evidence>
<proteinExistence type="predicted"/>
<dbReference type="Gene3D" id="3.40.390.10">
    <property type="entry name" value="Collagenase (Catalytic Domain)"/>
    <property type="match status" value="1"/>
</dbReference>
<evidence type="ECO:0000256" key="3">
    <source>
        <dbReference type="SAM" id="Phobius"/>
    </source>
</evidence>
<dbReference type="PANTHER" id="PTHR45702:SF6">
    <property type="entry name" value="DISINTEGRIN AND METALLOPROTEINASE DOMAIN-CONTAINING PROTEIN 17"/>
    <property type="match status" value="1"/>
</dbReference>
<dbReference type="AlphaFoldDB" id="A0AAN4Z5I3"/>
<dbReference type="Gene3D" id="4.10.70.10">
    <property type="entry name" value="Disintegrin domain"/>
    <property type="match status" value="1"/>
</dbReference>
<comment type="caution">
    <text evidence="7">The sequence shown here is derived from an EMBL/GenBank/DDBJ whole genome shotgun (WGS) entry which is preliminary data.</text>
</comment>
<keyword evidence="8" id="KW-1185">Reference proteome</keyword>
<dbReference type="SUPFAM" id="SSF57552">
    <property type="entry name" value="Blood coagulation inhibitor (disintegrin)"/>
    <property type="match status" value="1"/>
</dbReference>
<dbReference type="GO" id="GO:0005886">
    <property type="term" value="C:plasma membrane"/>
    <property type="evidence" value="ECO:0007669"/>
    <property type="project" value="TreeGrafter"/>
</dbReference>
<dbReference type="GO" id="GO:0007219">
    <property type="term" value="P:Notch signaling pathway"/>
    <property type="evidence" value="ECO:0007669"/>
    <property type="project" value="TreeGrafter"/>
</dbReference>
<keyword evidence="1" id="KW-1015">Disulfide bond</keyword>
<dbReference type="Gene3D" id="4.10.70.30">
    <property type="match status" value="1"/>
</dbReference>
<keyword evidence="3" id="KW-1133">Transmembrane helix</keyword>
<dbReference type="Pfam" id="PF00200">
    <property type="entry name" value="Disintegrin"/>
    <property type="match status" value="1"/>
</dbReference>
<dbReference type="InterPro" id="IPR001590">
    <property type="entry name" value="Peptidase_M12B"/>
</dbReference>
<dbReference type="PROSITE" id="PS50215">
    <property type="entry name" value="ADAM_MEPRO"/>
    <property type="match status" value="1"/>
</dbReference>
<gene>
    <name evidence="7" type="ORF">PMAYCL1PPCAC_02518</name>
</gene>
<dbReference type="Pfam" id="PF13688">
    <property type="entry name" value="Reprolysin_5"/>
    <property type="match status" value="1"/>
</dbReference>
<keyword evidence="4" id="KW-0732">Signal</keyword>
<reference evidence="8" key="1">
    <citation type="submission" date="2022-10" db="EMBL/GenBank/DDBJ databases">
        <title>Genome assembly of Pristionchus species.</title>
        <authorList>
            <person name="Yoshida K."/>
            <person name="Sommer R.J."/>
        </authorList>
    </citation>
    <scope>NUCLEOTIDE SEQUENCE [LARGE SCALE GENOMIC DNA]</scope>
    <source>
        <strain evidence="8">RS5460</strain>
    </source>
</reference>
<dbReference type="InterPro" id="IPR001762">
    <property type="entry name" value="Disintegrin_dom"/>
</dbReference>
<sequence>MLIHFLLSLLATPGLASETAVIESPYLQSLHTVRVSEHRSEVPPNDLSAVSFHLSGERIYLEVERRRGTFHHNYRSTFVSSNGSTSGGIHSLEIYHGTGDNWAVLTRISPGVFVGAFSWKGKDYHMDPSFIINGSMTDDTVVYPVEDLIQSSTPSNLTYAPVLEEAPSPLSILLRLARKRRQTVSAVKSRCSLEVVADHYFFTMVGHKNQAISTRYIAGLIERVNAIFIKIDWGEDNDGMPLTNMGLSIKHILVHEIPTNEANHYNSHSSTFLQHNKETPWDVPNLLQSFTRVNSGRNRNRYCLRLLLTARPVNTSVRGMAYVANLSKSGGICADIQPAGLQYNTLVVNVFDGTASRLLVTREVDLIISHEMGHAWGANHDEDYSKEDCKPSFRDGGLFIMHAHTLSGYDENNSKFSNCSRTAIREILSDRRDNCFEAERVSSCGNGLVEEGEECDEGGRFHDGSNHCCTHECTLIPKAKCSPLNDPCCSPTCDYHVKGYECQQMSIAHCTNISRCTGTSAKCPAPGPVVDGTSCVEGGSCLNGRCISYCERLGKKNCMCEKEHESCLRCCSSSTDSGESLCVPVEGAPILPDGFKCIIGRCHNSTCIRDNNDIVSQFFGQLSDRSSWWALISSNLVALLIIVSLCVYLPIACCITTRDNDMPVSKLPETKQRQTTAVYTPMQMNNQVVFSQ</sequence>
<feature type="domain" description="Disintegrin" evidence="5">
    <location>
        <begin position="441"/>
        <end position="531"/>
    </location>
</feature>
<feature type="domain" description="Peptidase M12B" evidence="6">
    <location>
        <begin position="189"/>
        <end position="440"/>
    </location>
</feature>
<evidence type="ECO:0000256" key="2">
    <source>
        <dbReference type="PROSITE-ProRule" id="PRU00276"/>
    </source>
</evidence>
<dbReference type="SUPFAM" id="SSF55486">
    <property type="entry name" value="Metalloproteases ('zincins'), catalytic domain"/>
    <property type="match status" value="1"/>
</dbReference>
<dbReference type="PANTHER" id="PTHR45702">
    <property type="entry name" value="ADAM10/ADAM17 METALLOPEPTIDASE FAMILY MEMBER"/>
    <property type="match status" value="1"/>
</dbReference>
<dbReference type="GO" id="GO:0004222">
    <property type="term" value="F:metalloendopeptidase activity"/>
    <property type="evidence" value="ECO:0007669"/>
    <property type="project" value="InterPro"/>
</dbReference>
<dbReference type="InterPro" id="IPR032029">
    <property type="entry name" value="ADAM17_MPD"/>
</dbReference>
<feature type="binding site" evidence="2">
    <location>
        <position position="370"/>
    </location>
    <ligand>
        <name>Zn(2+)</name>
        <dbReference type="ChEBI" id="CHEBI:29105"/>
        <note>catalytic</note>
    </ligand>
</feature>
<keyword evidence="2" id="KW-0862">Zinc</keyword>
<dbReference type="SMART" id="SM00050">
    <property type="entry name" value="DISIN"/>
    <property type="match status" value="1"/>
</dbReference>
<protein>
    <submittedName>
        <fullName evidence="7">Uncharacterized protein</fullName>
    </submittedName>
</protein>
<evidence type="ECO:0000313" key="7">
    <source>
        <dbReference type="EMBL" id="GMR32323.1"/>
    </source>
</evidence>